<dbReference type="PATRIC" id="fig|1240678.4.peg.610"/>
<reference evidence="3 4" key="1">
    <citation type="submission" date="2014-09" db="EMBL/GenBank/DDBJ databases">
        <title>Draft genome sequence of Streptomyces natalensis ATCC 27448, producer of the antifungal pimaricin.</title>
        <authorList>
            <person name="Mendes M.V."/>
            <person name="Beites T."/>
            <person name="Pires S."/>
            <person name="Santos C.L."/>
            <person name="Moradas-Ferreira P."/>
        </authorList>
    </citation>
    <scope>NUCLEOTIDE SEQUENCE [LARGE SCALE GENOMIC DNA]</scope>
    <source>
        <strain evidence="3 4">ATCC 27448</strain>
    </source>
</reference>
<dbReference type="EMBL" id="JRKI01000003">
    <property type="protein sequence ID" value="KIZ19480.1"/>
    <property type="molecule type" value="Genomic_DNA"/>
</dbReference>
<keyword evidence="2" id="KW-0812">Transmembrane</keyword>
<sequence length="442" mass="47210">MGLTSQSLEITVIVLALACVAATVWAWPRLARDGVRPVLGRLGAIVATQLSIVCALALAVNSSFEFYGSWDELLGNNEEAPASVSQNGGTYASVGNIKGGLIQPAGPQGLDRVTGLPKGPASKVGKVESVRIIGRRTRAINPGFVYLPPQYFQQQFHRQRFPVMVVISGYPGGIMNLAQHLQVPQHAGQLIAQGRMQPTVIVMVRPTIAPPRDTECVDVPGGPKAETFFTKDLPDALKSAYRVGHDPSAWGAFGYSSGGSCSLQLAMRNPKVYTSAVSLSGDYSIKDDLTTGSLFGAGIEGAKRQREHDLLWRLKHMPAPQISALVASSRKGEQDYGETMKFIHAAKPPMTVDSIILPHGSHQFATWRREVVSALEWQSQQLTFPQDTEAPKPPHKPGTVPPNGQAPGKGQAQGKGAAPSNAPVSTPGAAERKRVEAEKPQG</sequence>
<dbReference type="InterPro" id="IPR000801">
    <property type="entry name" value="Esterase-like"/>
</dbReference>
<protein>
    <submittedName>
        <fullName evidence="3">Esterase</fullName>
    </submittedName>
</protein>
<dbReference type="SUPFAM" id="SSF53474">
    <property type="entry name" value="alpha/beta-Hydrolases"/>
    <property type="match status" value="1"/>
</dbReference>
<accession>A0A0D7CUF3</accession>
<comment type="caution">
    <text evidence="3">The sequence shown here is derived from an EMBL/GenBank/DDBJ whole genome shotgun (WGS) entry which is preliminary data.</text>
</comment>
<feature type="region of interest" description="Disordered" evidence="1">
    <location>
        <begin position="384"/>
        <end position="442"/>
    </location>
</feature>
<evidence type="ECO:0000313" key="4">
    <source>
        <dbReference type="Proteomes" id="UP000032458"/>
    </source>
</evidence>
<evidence type="ECO:0000256" key="2">
    <source>
        <dbReference type="SAM" id="Phobius"/>
    </source>
</evidence>
<evidence type="ECO:0000256" key="1">
    <source>
        <dbReference type="SAM" id="MobiDB-lite"/>
    </source>
</evidence>
<dbReference type="Pfam" id="PF00756">
    <property type="entry name" value="Esterase"/>
    <property type="match status" value="1"/>
</dbReference>
<dbReference type="PANTHER" id="PTHR48098:SF1">
    <property type="entry name" value="DIACYLGLYCEROL ACYLTRANSFERASE_MYCOLYLTRANSFERASE AG85A"/>
    <property type="match status" value="1"/>
</dbReference>
<dbReference type="InterPro" id="IPR050583">
    <property type="entry name" value="Mycobacterial_A85_antigen"/>
</dbReference>
<organism evidence="3 4">
    <name type="scientific">Streptomyces natalensis ATCC 27448</name>
    <dbReference type="NCBI Taxonomy" id="1240678"/>
    <lineage>
        <taxon>Bacteria</taxon>
        <taxon>Bacillati</taxon>
        <taxon>Actinomycetota</taxon>
        <taxon>Actinomycetes</taxon>
        <taxon>Kitasatosporales</taxon>
        <taxon>Streptomycetaceae</taxon>
        <taxon>Streptomyces</taxon>
    </lineage>
</organism>
<dbReference type="RefSeq" id="WP_030066359.1">
    <property type="nucleotide sequence ID" value="NZ_JRKI01000003.1"/>
</dbReference>
<dbReference type="Proteomes" id="UP000032458">
    <property type="component" value="Unassembled WGS sequence"/>
</dbReference>
<dbReference type="InterPro" id="IPR029058">
    <property type="entry name" value="AB_hydrolase_fold"/>
</dbReference>
<feature type="transmembrane region" description="Helical" evidence="2">
    <location>
        <begin position="39"/>
        <end position="60"/>
    </location>
</feature>
<dbReference type="GO" id="GO:0016747">
    <property type="term" value="F:acyltransferase activity, transferring groups other than amino-acyl groups"/>
    <property type="evidence" value="ECO:0007669"/>
    <property type="project" value="TreeGrafter"/>
</dbReference>
<keyword evidence="4" id="KW-1185">Reference proteome</keyword>
<dbReference type="Gene3D" id="3.40.50.1820">
    <property type="entry name" value="alpha/beta hydrolase"/>
    <property type="match status" value="1"/>
</dbReference>
<feature type="compositionally biased region" description="Basic and acidic residues" evidence="1">
    <location>
        <begin position="430"/>
        <end position="442"/>
    </location>
</feature>
<feature type="compositionally biased region" description="Low complexity" evidence="1">
    <location>
        <begin position="397"/>
        <end position="419"/>
    </location>
</feature>
<name>A0A0D7CUF3_9ACTN</name>
<evidence type="ECO:0000313" key="3">
    <source>
        <dbReference type="EMBL" id="KIZ19480.1"/>
    </source>
</evidence>
<feature type="transmembrane region" description="Helical" evidence="2">
    <location>
        <begin position="6"/>
        <end position="27"/>
    </location>
</feature>
<dbReference type="PANTHER" id="PTHR48098">
    <property type="entry name" value="ENTEROCHELIN ESTERASE-RELATED"/>
    <property type="match status" value="1"/>
</dbReference>
<keyword evidence="2" id="KW-1133">Transmembrane helix</keyword>
<keyword evidence="2" id="KW-0472">Membrane</keyword>
<proteinExistence type="predicted"/>
<dbReference type="AlphaFoldDB" id="A0A0D7CUF3"/>
<gene>
    <name evidence="3" type="ORF">SNA_02890</name>
</gene>